<dbReference type="GO" id="GO:0008878">
    <property type="term" value="F:glucose-1-phosphate adenylyltransferase activity"/>
    <property type="evidence" value="ECO:0007669"/>
    <property type="project" value="InterPro"/>
</dbReference>
<evidence type="ECO:0000313" key="5">
    <source>
        <dbReference type="EMBL" id="VDG26803.1"/>
    </source>
</evidence>
<dbReference type="InterPro" id="IPR011832">
    <property type="entry name" value="GlgDAde_trans"/>
</dbReference>
<dbReference type="InterPro" id="IPR011831">
    <property type="entry name" value="ADP-Glc_PPase"/>
</dbReference>
<evidence type="ECO:0000259" key="3">
    <source>
        <dbReference type="Pfam" id="PF00483"/>
    </source>
</evidence>
<evidence type="ECO:0000256" key="1">
    <source>
        <dbReference type="ARBA" id="ARBA00010443"/>
    </source>
</evidence>
<gene>
    <name evidence="5" type="ORF">MUDAN_MDHGFNIF_00204</name>
</gene>
<keyword evidence="2" id="KW-0320">Glycogen biosynthesis</keyword>
<dbReference type="Pfam" id="PF00483">
    <property type="entry name" value="NTP_transferase"/>
    <property type="match status" value="1"/>
</dbReference>
<feature type="domain" description="Nucleotidyl transferase" evidence="3">
    <location>
        <begin position="19"/>
        <end position="266"/>
    </location>
</feature>
<protein>
    <submittedName>
        <fullName evidence="5">Glucose-1-phosphate adenylyltransferase, subunit [Lactobacillus plantarum JDM1]</fullName>
    </submittedName>
</protein>
<keyword evidence="5" id="KW-0548">Nucleotidyltransferase</keyword>
<dbReference type="Proteomes" id="UP000289996">
    <property type="component" value="Unassembled WGS sequence"/>
</dbReference>
<accession>A0A660E475</accession>
<dbReference type="NCBIfam" id="TIGR02092">
    <property type="entry name" value="glgD"/>
    <property type="match status" value="1"/>
</dbReference>
<dbReference type="SUPFAM" id="SSF53448">
    <property type="entry name" value="Nucleotide-diphospho-sugar transferases"/>
    <property type="match status" value="1"/>
</dbReference>
<dbReference type="Gene3D" id="3.90.550.10">
    <property type="entry name" value="Spore Coat Polysaccharide Biosynthesis Protein SpsA, Chain A"/>
    <property type="match status" value="1"/>
</dbReference>
<name>A0A660E475_9LACO</name>
<keyword evidence="6" id="KW-1185">Reference proteome</keyword>
<dbReference type="EMBL" id="UYIG01000001">
    <property type="protein sequence ID" value="VDG26803.1"/>
    <property type="molecule type" value="Genomic_DNA"/>
</dbReference>
<dbReference type="InterPro" id="IPR029044">
    <property type="entry name" value="Nucleotide-diphossugar_trans"/>
</dbReference>
<feature type="domain" description="Glucose-1-phosphate adenylyltransferase/Bifunctional protein GlmU-like C-terminal hexapeptide" evidence="4">
    <location>
        <begin position="297"/>
        <end position="363"/>
    </location>
</feature>
<dbReference type="Gene3D" id="2.160.10.10">
    <property type="entry name" value="Hexapeptide repeat proteins"/>
    <property type="match status" value="1"/>
</dbReference>
<dbReference type="InterPro" id="IPR005835">
    <property type="entry name" value="NTP_transferase_dom"/>
</dbReference>
<dbReference type="RefSeq" id="WP_130844493.1">
    <property type="nucleotide sequence ID" value="NZ_BJDY01000003.1"/>
</dbReference>
<dbReference type="Pfam" id="PF24894">
    <property type="entry name" value="Hexapep_GlmU"/>
    <property type="match status" value="1"/>
</dbReference>
<dbReference type="GO" id="GO:0005978">
    <property type="term" value="P:glycogen biosynthetic process"/>
    <property type="evidence" value="ECO:0007669"/>
    <property type="project" value="UniProtKB-KW"/>
</dbReference>
<evidence type="ECO:0000256" key="2">
    <source>
        <dbReference type="ARBA" id="ARBA00023056"/>
    </source>
</evidence>
<comment type="similarity">
    <text evidence="1">Belongs to the bacterial/plant glucose-1-phosphate adenylyltransferase family.</text>
</comment>
<dbReference type="PANTHER" id="PTHR43523:SF6">
    <property type="entry name" value="GLYCOGEN BIOSYNTHESIS PROTEIN GLGD"/>
    <property type="match status" value="1"/>
</dbReference>
<organism evidence="5 6">
    <name type="scientific">Lactiplantibacillus mudanjiangensis</name>
    <dbReference type="NCBI Taxonomy" id="1296538"/>
    <lineage>
        <taxon>Bacteria</taxon>
        <taxon>Bacillati</taxon>
        <taxon>Bacillota</taxon>
        <taxon>Bacilli</taxon>
        <taxon>Lactobacillales</taxon>
        <taxon>Lactobacillaceae</taxon>
        <taxon>Lactiplantibacillus</taxon>
    </lineage>
</organism>
<dbReference type="PANTHER" id="PTHR43523">
    <property type="entry name" value="GLUCOSE-1-PHOSPHATE ADENYLYLTRANSFERASE-RELATED"/>
    <property type="match status" value="1"/>
</dbReference>
<dbReference type="InterPro" id="IPR011004">
    <property type="entry name" value="Trimer_LpxA-like_sf"/>
</dbReference>
<keyword evidence="5" id="KW-0808">Transferase</keyword>
<dbReference type="CDD" id="cd02508">
    <property type="entry name" value="ADP_Glucose_PP"/>
    <property type="match status" value="1"/>
</dbReference>
<sequence>MKRGSVSAIVNLVEPWAALEPLTTQRPVGTLPFGGRYRLLDFPLSSATNAGIQNVMVAAPRSGRSVMDHLRSGRDWNLDSIRGGLFMYPYNDLQLVSVEKKATLLHHYYDNAMLFLKRSQSEYTVVMGTRNVSNIDLRALTRYHEERDNPITTVYKSIDPNTLAPDHTILQLTAKGMATAVVPADKAKLKKTAKTVAKNLGIYLLSTVDLIDILQEANRRGVLISLEELMMQAVMQQNANAFEYTGFYANIHDVSSYYAANMAILDETNFRALFYSSRQIYTKVKNEVPTFFAQGSQFRASLCGTGGYIEGQVEHSVIFRNVLINRDSQIKDAVIMQGTRIGAGTQIENAVIDKNVVIGPNLVLKGQPNQPLVIRKGAHIFKQTEVVASD</sequence>
<dbReference type="SUPFAM" id="SSF51161">
    <property type="entry name" value="Trimeric LpxA-like enzymes"/>
    <property type="match status" value="1"/>
</dbReference>
<dbReference type="OrthoDB" id="9801810at2"/>
<reference evidence="5 6" key="1">
    <citation type="submission" date="2018-11" db="EMBL/GenBank/DDBJ databases">
        <authorList>
            <person name="Wuyts S."/>
        </authorList>
    </citation>
    <scope>NUCLEOTIDE SEQUENCE [LARGE SCALE GENOMIC DNA]</scope>
    <source>
        <strain evidence="5">Lactobacillus mudanjiangensis AMBF249</strain>
    </source>
</reference>
<evidence type="ECO:0000313" key="6">
    <source>
        <dbReference type="Proteomes" id="UP000289996"/>
    </source>
</evidence>
<proteinExistence type="inferred from homology"/>
<evidence type="ECO:0000259" key="4">
    <source>
        <dbReference type="Pfam" id="PF24894"/>
    </source>
</evidence>
<dbReference type="CDD" id="cd04651">
    <property type="entry name" value="LbH_G1P_AT_C"/>
    <property type="match status" value="1"/>
</dbReference>
<dbReference type="AlphaFoldDB" id="A0A660E475"/>
<dbReference type="InterPro" id="IPR056818">
    <property type="entry name" value="GlmU/GlgC-like_hexapep"/>
</dbReference>